<dbReference type="EnsemblMetazoa" id="G2323.3">
    <property type="protein sequence ID" value="G2323.3:cds"/>
    <property type="gene ID" value="G2323"/>
</dbReference>
<dbReference type="EnsemblMetazoa" id="G2323.5">
    <property type="protein sequence ID" value="G2323.5:cds"/>
    <property type="gene ID" value="G2323"/>
</dbReference>
<protein>
    <submittedName>
        <fullName evidence="1">Uncharacterized protein</fullName>
    </submittedName>
</protein>
<dbReference type="EnsemblMetazoa" id="G2323.2">
    <property type="protein sequence ID" value="G2323.2:cds"/>
    <property type="gene ID" value="G2323"/>
</dbReference>
<name>A0A8W8KF60_MAGGI</name>
<evidence type="ECO:0000313" key="2">
    <source>
        <dbReference type="Proteomes" id="UP000005408"/>
    </source>
</evidence>
<sequence>MSVLTKDEMELIREDLECIKTLPNPPKAIQVTLEAVALLLGYPPRQARNWIFMRQLCNRGPLLKKMQEFQCEDVELASAKRARTLLSSYNRETIIKISVAIVNLFNWAESTMSEVDNYLNTRMELNKARKSSNNRNNN</sequence>
<organism evidence="1 2">
    <name type="scientific">Magallana gigas</name>
    <name type="common">Pacific oyster</name>
    <name type="synonym">Crassostrea gigas</name>
    <dbReference type="NCBI Taxonomy" id="29159"/>
    <lineage>
        <taxon>Eukaryota</taxon>
        <taxon>Metazoa</taxon>
        <taxon>Spiralia</taxon>
        <taxon>Lophotrochozoa</taxon>
        <taxon>Mollusca</taxon>
        <taxon>Bivalvia</taxon>
        <taxon>Autobranchia</taxon>
        <taxon>Pteriomorphia</taxon>
        <taxon>Ostreida</taxon>
        <taxon>Ostreoidea</taxon>
        <taxon>Ostreidae</taxon>
        <taxon>Magallana</taxon>
    </lineage>
</organism>
<dbReference type="OMA" id="HEFQCEE"/>
<reference evidence="1" key="1">
    <citation type="submission" date="2022-08" db="UniProtKB">
        <authorList>
            <consortium name="EnsemblMetazoa"/>
        </authorList>
    </citation>
    <scope>IDENTIFICATION</scope>
    <source>
        <strain evidence="1">05x7-T-G4-1.051#20</strain>
    </source>
</reference>
<dbReference type="EnsemblMetazoa" id="G2323.1">
    <property type="protein sequence ID" value="G2323.1:cds"/>
    <property type="gene ID" value="G2323"/>
</dbReference>
<evidence type="ECO:0000313" key="1">
    <source>
        <dbReference type="EnsemblMetazoa" id="G2323.3:cds"/>
    </source>
</evidence>
<proteinExistence type="predicted"/>
<dbReference type="Proteomes" id="UP000005408">
    <property type="component" value="Unassembled WGS sequence"/>
</dbReference>
<dbReference type="AlphaFoldDB" id="A0A8W8KF60"/>
<dbReference type="EnsemblMetazoa" id="G2323.4">
    <property type="protein sequence ID" value="G2323.4:cds"/>
    <property type="gene ID" value="G2323"/>
</dbReference>
<dbReference type="Gene3D" id="1.20.920.60">
    <property type="match status" value="1"/>
</dbReference>
<keyword evidence="2" id="KW-1185">Reference proteome</keyword>
<accession>A0A8W8KF60</accession>
<dbReference type="OrthoDB" id="6136670at2759"/>